<gene>
    <name evidence="17" type="primary">LOC113204178</name>
</gene>
<dbReference type="GeneID" id="113204178"/>
<comment type="subcellular location">
    <subcellularLocation>
        <location evidence="1">Nucleus</location>
    </subcellularLocation>
</comment>
<keyword evidence="6" id="KW-0156">Chromatin regulator</keyword>
<evidence type="ECO:0000256" key="2">
    <source>
        <dbReference type="ARBA" id="ARBA00022723"/>
    </source>
</evidence>
<evidence type="ECO:0000313" key="17">
    <source>
        <dbReference type="RefSeq" id="XP_026275024.1"/>
    </source>
</evidence>
<feature type="repeat" description="MBT" evidence="12">
    <location>
        <begin position="737"/>
        <end position="834"/>
    </location>
</feature>
<feature type="region of interest" description="Disordered" evidence="13">
    <location>
        <begin position="859"/>
        <end position="885"/>
    </location>
</feature>
<dbReference type="PANTHER" id="PTHR12247">
    <property type="entry name" value="POLYCOMB GROUP PROTEIN"/>
    <property type="match status" value="1"/>
</dbReference>
<evidence type="ECO:0000259" key="14">
    <source>
        <dbReference type="PROSITE" id="PS50105"/>
    </source>
</evidence>
<dbReference type="InterPro" id="IPR047358">
    <property type="entry name" value="MBT_dSfmbt_rpt1"/>
</dbReference>
<evidence type="ECO:0000256" key="4">
    <source>
        <dbReference type="ARBA" id="ARBA00022771"/>
    </source>
</evidence>
<dbReference type="PANTHER" id="PTHR12247:SF104">
    <property type="entry name" value="POLYCOMB PROTEIN SFMBT"/>
    <property type="match status" value="1"/>
</dbReference>
<sequence>MDMATSNELGLVWMGSNDMLLQADSEHIFPQQNDGTYYNDTSQSLQSLEDMRPQLGMENFIGLDEYDPYCGEDGSKVMSPSQTPQQSGTKKIRPVKHPGLKLKTPIAYQSDTDPSVIPIQKDGMAVCQNCGAIGVKHAFYTKERRFCSLACSRGENPTPIKDNNEIKQETANNQVQQIVQPTMQQQVQHVQPVQMQQLAMQQQMQMQQQQSMQVLMPQQMQAQIQAQLPPQLQSQLQQMQPIQTQMMGNGLQPQVPMQMQPIAAQMQQLPMGIPQMDQLQMPVQPMQMQSQVDMSHMQLNMPLSAQMQVMQATMEVVPQMPMQCETIQTHQEEDRQVDQKQWISSDSKSEDSLSSNATTRPYSAFTPLPPLQLDEPIFPPDKKSCPDLAGTFEWDSMLNDPGFSAAPVSCFQHAPMADSWDNITVGMKVEVQNTDCDNFSEDFPDSFWVATVLKIQGYKALLRYEGFGQNSSKDFWVNLCSSIVHHVGWCAIRGRPLIPPKTVEHKYSDWKDFLVKRLTGARTLPSTFYNKVHDSLKSRFRCDLNVEVVDKNRISQVKVATIEKIVGKRLHVRYYETDDDDNGFWCHEDSNLIHPVGWAQRVGHQIDAPPEYVERCAIGQWDEDDATDNMFPLQVRQQQQFNQIAVQLATQKQSGFVEGMKLEAIDPLNLSSICVATVMKVLNEGYLMIRIETYDADVNCSDWFCYHQTSACIFAPGFCEANNITLTPPKGYEVGTFNWNAYLQETQSVAAPSFLFKQWEVPNHGFVEDMHLEATDIMDPRLVCVATISRVVGRLLRVHFDGWEVEYDQWLDCSSSDLYPVGWCQLVSHKLEGPRVVSPPKVNPNTGCWLSRVGRTQRGVRGRRGRRGMPKRRPGMKKSPGGTLLSTHVPAMGDAAVPMLMQVDSFSDTGSDQGLSHEGFSELPTEAEGSHHQFDVGVTAKVIPRLIDNSSSLLGELNPNEWDVNDVSHFLKVNDCAAYCDNFARKSINGKALLNLTKEEVMALSGMKVGPSLKISDLIQQLRIKVNPAQERAKAGYKKLL</sequence>
<dbReference type="SUPFAM" id="SSF47769">
    <property type="entry name" value="SAM/Pointed domain"/>
    <property type="match status" value="1"/>
</dbReference>
<evidence type="ECO:0000256" key="10">
    <source>
        <dbReference type="ARBA" id="ARBA00023242"/>
    </source>
</evidence>
<dbReference type="PROSITE" id="PS51024">
    <property type="entry name" value="ZF_FCS"/>
    <property type="match status" value="1"/>
</dbReference>
<keyword evidence="10" id="KW-0539">Nucleus</keyword>
<dbReference type="InterPro" id="IPR001660">
    <property type="entry name" value="SAM"/>
</dbReference>
<feature type="domain" description="FCS-type" evidence="15">
    <location>
        <begin position="118"/>
        <end position="153"/>
    </location>
</feature>
<keyword evidence="2" id="KW-0479">Metal-binding</keyword>
<accession>A0A6J1S1H7</accession>
<feature type="compositionally biased region" description="Basic residues" evidence="13">
    <location>
        <begin position="859"/>
        <end position="876"/>
    </location>
</feature>
<dbReference type="SUPFAM" id="SSF63748">
    <property type="entry name" value="Tudor/PWWP/MBT"/>
    <property type="match status" value="4"/>
</dbReference>
<dbReference type="Pfam" id="PF02820">
    <property type="entry name" value="MBT"/>
    <property type="match status" value="4"/>
</dbReference>
<protein>
    <submittedName>
        <fullName evidence="17">MBT domain-containing protein 1 isoform X1</fullName>
    </submittedName>
</protein>
<dbReference type="InterPro" id="IPR050548">
    <property type="entry name" value="PcG_chromatin_remod_factors"/>
</dbReference>
<dbReference type="Pfam" id="PF00536">
    <property type="entry name" value="SAM_1"/>
    <property type="match status" value="1"/>
</dbReference>
<feature type="repeat" description="MBT" evidence="12">
    <location>
        <begin position="619"/>
        <end position="729"/>
    </location>
</feature>
<dbReference type="InterPro" id="IPR012313">
    <property type="entry name" value="Znf_FCS"/>
</dbReference>
<keyword evidence="9" id="KW-0804">Transcription</keyword>
<keyword evidence="3" id="KW-0677">Repeat</keyword>
<dbReference type="PROSITE" id="PS51079">
    <property type="entry name" value="MBT"/>
    <property type="match status" value="4"/>
</dbReference>
<evidence type="ECO:0000256" key="5">
    <source>
        <dbReference type="ARBA" id="ARBA00022833"/>
    </source>
</evidence>
<dbReference type="Proteomes" id="UP000504606">
    <property type="component" value="Unplaced"/>
</dbReference>
<dbReference type="CDD" id="cd09580">
    <property type="entry name" value="SAM_Scm-like-4MBT"/>
    <property type="match status" value="1"/>
</dbReference>
<dbReference type="CDD" id="cd20119">
    <property type="entry name" value="MBT_dSfmbt_rpt1"/>
    <property type="match status" value="1"/>
</dbReference>
<dbReference type="AlphaFoldDB" id="A0A6J1S1H7"/>
<keyword evidence="7" id="KW-0805">Transcription regulation</keyword>
<reference evidence="17" key="1">
    <citation type="submission" date="2025-08" db="UniProtKB">
        <authorList>
            <consortium name="RefSeq"/>
        </authorList>
    </citation>
    <scope>IDENTIFICATION</scope>
    <source>
        <tissue evidence="17">Whole organism</tissue>
    </source>
</reference>
<dbReference type="InterPro" id="IPR004092">
    <property type="entry name" value="Mbt"/>
</dbReference>
<evidence type="ECO:0000313" key="16">
    <source>
        <dbReference type="Proteomes" id="UP000504606"/>
    </source>
</evidence>
<feature type="region of interest" description="Disordered" evidence="13">
    <location>
        <begin position="329"/>
        <end position="366"/>
    </location>
</feature>
<dbReference type="PROSITE" id="PS50105">
    <property type="entry name" value="SAM_DOMAIN"/>
    <property type="match status" value="1"/>
</dbReference>
<dbReference type="SMART" id="SM00454">
    <property type="entry name" value="SAM"/>
    <property type="match status" value="1"/>
</dbReference>
<dbReference type="Gene3D" id="1.10.150.50">
    <property type="entry name" value="Transcription Factor, Ets-1"/>
    <property type="match status" value="1"/>
</dbReference>
<dbReference type="GO" id="GO:0005634">
    <property type="term" value="C:nucleus"/>
    <property type="evidence" value="ECO:0007669"/>
    <property type="project" value="UniProtKB-SubCell"/>
</dbReference>
<keyword evidence="8" id="KW-0238">DNA-binding</keyword>
<feature type="repeat" description="MBT" evidence="12">
    <location>
        <begin position="392"/>
        <end position="500"/>
    </location>
</feature>
<dbReference type="InterPro" id="IPR037605">
    <property type="entry name" value="Sfmbt_SAM"/>
</dbReference>
<dbReference type="Gene3D" id="3.30.60.160">
    <property type="match status" value="1"/>
</dbReference>
<dbReference type="CDD" id="cd20100">
    <property type="entry name" value="MBT_dSfmbt-like_rpt4"/>
    <property type="match status" value="1"/>
</dbReference>
<feature type="repeat" description="MBT" evidence="12">
    <location>
        <begin position="508"/>
        <end position="609"/>
    </location>
</feature>
<evidence type="ECO:0000256" key="1">
    <source>
        <dbReference type="ARBA" id="ARBA00004123"/>
    </source>
</evidence>
<dbReference type="GO" id="GO:0045892">
    <property type="term" value="P:negative regulation of DNA-templated transcription"/>
    <property type="evidence" value="ECO:0007669"/>
    <property type="project" value="TreeGrafter"/>
</dbReference>
<evidence type="ECO:0000259" key="15">
    <source>
        <dbReference type="PROSITE" id="PS51024"/>
    </source>
</evidence>
<feature type="compositionally biased region" description="Polar residues" evidence="13">
    <location>
        <begin position="78"/>
        <end position="89"/>
    </location>
</feature>
<dbReference type="InterPro" id="IPR013761">
    <property type="entry name" value="SAM/pointed_sf"/>
</dbReference>
<dbReference type="GO" id="GO:0003677">
    <property type="term" value="F:DNA binding"/>
    <property type="evidence" value="ECO:0007669"/>
    <property type="project" value="UniProtKB-KW"/>
</dbReference>
<evidence type="ECO:0000256" key="12">
    <source>
        <dbReference type="PROSITE-ProRule" id="PRU00459"/>
    </source>
</evidence>
<organism evidence="16 17">
    <name type="scientific">Frankliniella occidentalis</name>
    <name type="common">Western flower thrips</name>
    <name type="synonym">Euthrips occidentalis</name>
    <dbReference type="NCBI Taxonomy" id="133901"/>
    <lineage>
        <taxon>Eukaryota</taxon>
        <taxon>Metazoa</taxon>
        <taxon>Ecdysozoa</taxon>
        <taxon>Arthropoda</taxon>
        <taxon>Hexapoda</taxon>
        <taxon>Insecta</taxon>
        <taxon>Pterygota</taxon>
        <taxon>Neoptera</taxon>
        <taxon>Paraneoptera</taxon>
        <taxon>Thysanoptera</taxon>
        <taxon>Terebrantia</taxon>
        <taxon>Thripoidea</taxon>
        <taxon>Thripidae</taxon>
        <taxon>Frankliniella</taxon>
    </lineage>
</organism>
<dbReference type="GO" id="GO:0042393">
    <property type="term" value="F:histone binding"/>
    <property type="evidence" value="ECO:0007669"/>
    <property type="project" value="TreeGrafter"/>
</dbReference>
<evidence type="ECO:0000256" key="9">
    <source>
        <dbReference type="ARBA" id="ARBA00023163"/>
    </source>
</evidence>
<dbReference type="Gene3D" id="2.30.30.140">
    <property type="match status" value="4"/>
</dbReference>
<keyword evidence="5" id="KW-0862">Zinc</keyword>
<evidence type="ECO:0000256" key="3">
    <source>
        <dbReference type="ARBA" id="ARBA00022737"/>
    </source>
</evidence>
<evidence type="ECO:0000256" key="7">
    <source>
        <dbReference type="ARBA" id="ARBA00023015"/>
    </source>
</evidence>
<dbReference type="InterPro" id="IPR038603">
    <property type="entry name" value="Znf_FCS_sf"/>
</dbReference>
<dbReference type="OrthoDB" id="5800688at2759"/>
<keyword evidence="4 11" id="KW-0863">Zinc-finger</keyword>
<dbReference type="SMART" id="SM00561">
    <property type="entry name" value="MBT"/>
    <property type="match status" value="4"/>
</dbReference>
<dbReference type="RefSeq" id="XP_026275024.1">
    <property type="nucleotide sequence ID" value="XM_026419239.2"/>
</dbReference>
<feature type="region of interest" description="Disordered" evidence="13">
    <location>
        <begin position="74"/>
        <end position="93"/>
    </location>
</feature>
<evidence type="ECO:0000256" key="6">
    <source>
        <dbReference type="ARBA" id="ARBA00022853"/>
    </source>
</evidence>
<dbReference type="GO" id="GO:0008270">
    <property type="term" value="F:zinc ion binding"/>
    <property type="evidence" value="ECO:0007669"/>
    <property type="project" value="UniProtKB-KW"/>
</dbReference>
<feature type="domain" description="SAM" evidence="14">
    <location>
        <begin position="962"/>
        <end position="1025"/>
    </location>
</feature>
<evidence type="ECO:0000256" key="8">
    <source>
        <dbReference type="ARBA" id="ARBA00023125"/>
    </source>
</evidence>
<dbReference type="GO" id="GO:0031507">
    <property type="term" value="P:heterochromatin formation"/>
    <property type="evidence" value="ECO:0007669"/>
    <property type="project" value="InterPro"/>
</dbReference>
<evidence type="ECO:0000256" key="11">
    <source>
        <dbReference type="PROSITE-ProRule" id="PRU00367"/>
    </source>
</evidence>
<dbReference type="KEGG" id="foc:113204178"/>
<name>A0A6J1S1H7_FRAOC</name>
<keyword evidence="16" id="KW-1185">Reference proteome</keyword>
<evidence type="ECO:0000256" key="13">
    <source>
        <dbReference type="SAM" id="MobiDB-lite"/>
    </source>
</evidence>
<dbReference type="GO" id="GO:0003682">
    <property type="term" value="F:chromatin binding"/>
    <property type="evidence" value="ECO:0007669"/>
    <property type="project" value="TreeGrafter"/>
</dbReference>
<proteinExistence type="predicted"/>